<dbReference type="AlphaFoldDB" id="A0A1Y2M7U0"/>
<name>A0A1Y2M7U0_EPING</name>
<evidence type="ECO:0000313" key="3">
    <source>
        <dbReference type="Proteomes" id="UP000193240"/>
    </source>
</evidence>
<dbReference type="InterPro" id="IPR001810">
    <property type="entry name" value="F-box_dom"/>
</dbReference>
<organism evidence="2 3">
    <name type="scientific">Epicoccum nigrum</name>
    <name type="common">Soil fungus</name>
    <name type="synonym">Epicoccum purpurascens</name>
    <dbReference type="NCBI Taxonomy" id="105696"/>
    <lineage>
        <taxon>Eukaryota</taxon>
        <taxon>Fungi</taxon>
        <taxon>Dikarya</taxon>
        <taxon>Ascomycota</taxon>
        <taxon>Pezizomycotina</taxon>
        <taxon>Dothideomycetes</taxon>
        <taxon>Pleosporomycetidae</taxon>
        <taxon>Pleosporales</taxon>
        <taxon>Pleosporineae</taxon>
        <taxon>Didymellaceae</taxon>
        <taxon>Epicoccum</taxon>
    </lineage>
</organism>
<evidence type="ECO:0000259" key="1">
    <source>
        <dbReference type="Pfam" id="PF00646"/>
    </source>
</evidence>
<dbReference type="PANTHER" id="PTHR42057:SF2">
    <property type="entry name" value="F-BOX DOMAIN PROTEIN (AFU_ORTHOLOGUE AFUA_4G00200)-RELATED"/>
    <property type="match status" value="1"/>
</dbReference>
<gene>
    <name evidence="2" type="ORF">B5807_03550</name>
</gene>
<reference evidence="2 3" key="1">
    <citation type="journal article" date="2017" name="Genome Announc.">
        <title>Genome sequence of the saprophytic ascomycete Epicoccum nigrum ICMP 19927 strain isolated from New Zealand.</title>
        <authorList>
            <person name="Fokin M."/>
            <person name="Fleetwood D."/>
            <person name="Weir B.S."/>
            <person name="Villas-Boas S.G."/>
        </authorList>
    </citation>
    <scope>NUCLEOTIDE SEQUENCE [LARGE SCALE GENOMIC DNA]</scope>
    <source>
        <strain evidence="2 3">ICMP 19927</strain>
    </source>
</reference>
<dbReference type="EMBL" id="KZ107840">
    <property type="protein sequence ID" value="OSS52150.1"/>
    <property type="molecule type" value="Genomic_DNA"/>
</dbReference>
<dbReference type="Proteomes" id="UP000193240">
    <property type="component" value="Unassembled WGS sequence"/>
</dbReference>
<dbReference type="PANTHER" id="PTHR42057">
    <property type="entry name" value="F-BOX DOMAIN PROTEIN (AFU_ORTHOLOGUE AFUA_4G00200)"/>
    <property type="match status" value="1"/>
</dbReference>
<dbReference type="Pfam" id="PF00646">
    <property type="entry name" value="F-box"/>
    <property type="match status" value="1"/>
</dbReference>
<accession>A0A1Y2M7U0</accession>
<dbReference type="InParanoid" id="A0A1Y2M7U0"/>
<keyword evidence="3" id="KW-1185">Reference proteome</keyword>
<evidence type="ECO:0000313" key="2">
    <source>
        <dbReference type="EMBL" id="OSS52150.1"/>
    </source>
</evidence>
<protein>
    <recommendedName>
        <fullName evidence="1">F-box domain-containing protein</fullName>
    </recommendedName>
</protein>
<dbReference type="OMA" id="WECPEET"/>
<feature type="domain" description="F-box" evidence="1">
    <location>
        <begin position="4"/>
        <end position="43"/>
    </location>
</feature>
<sequence>MAGIFSLPVEILRHCVNYLDTAALKETRLTSKACRDIATEVLFNVATIRPTMESADKFATLIKDQELRRYIHTVYVDTLSEDKKLTDSCSSIYRPANLWEEEAFTAKLPGPNLLGSHELDLPNLKKIAIDNAYACEESDCIRTRLALMRLLTFASVDTVTIKHYQDSCTFWHPYASHFDHPDVFSKALDKLHISIATWTGLASSDMDIELNCRHELFNIHLYTAWLQPLQSQLTHLTLHCNTYWGVYPRWQPNNLHFPQLKSLAFGKWTIGFNWQIDFIASLGDTLEKLVFTSCPILHAMRMTPRQSSNSWRERLPGTTRGPPPTDQFFPALRWHTVLPELESRLPKLKHFSMARGARGDHFWGRADLSGDEAFDDRYTQAPCIDESRYAVFDFGNGPAEYVDVTTERGKERLSWGQKESFFETSTWLERADEETRKKVQFPDCEREDREALDAMLATVRGRWA</sequence>
<proteinExistence type="predicted"/>